<organism evidence="2">
    <name type="scientific">marine metagenome</name>
    <dbReference type="NCBI Taxonomy" id="408172"/>
    <lineage>
        <taxon>unclassified sequences</taxon>
        <taxon>metagenomes</taxon>
        <taxon>ecological metagenomes</taxon>
    </lineage>
</organism>
<evidence type="ECO:0000313" key="2">
    <source>
        <dbReference type="EMBL" id="SVB82462.1"/>
    </source>
</evidence>
<keyword evidence="1" id="KW-0812">Transmembrane</keyword>
<protein>
    <recommendedName>
        <fullName evidence="3">Phospholipase C/D domain-containing protein</fullName>
    </recommendedName>
</protein>
<gene>
    <name evidence="2" type="ORF">METZ01_LOCUS235316</name>
</gene>
<dbReference type="AlphaFoldDB" id="A0A382H5K1"/>
<feature type="transmembrane region" description="Helical" evidence="1">
    <location>
        <begin position="64"/>
        <end position="84"/>
    </location>
</feature>
<evidence type="ECO:0008006" key="3">
    <source>
        <dbReference type="Google" id="ProtNLM"/>
    </source>
</evidence>
<dbReference type="EMBL" id="UINC01059253">
    <property type="protein sequence ID" value="SVB82462.1"/>
    <property type="molecule type" value="Genomic_DNA"/>
</dbReference>
<proteinExistence type="predicted"/>
<evidence type="ECO:0000256" key="1">
    <source>
        <dbReference type="SAM" id="Phobius"/>
    </source>
</evidence>
<sequence>MDTLSHALWGKGLFGYRGLPWVALFFGALPDLFSFGILFVQRIFTGEFSTGAPPLEAIPTWVFINYNISHSFISALIAIGIVLLYRKDIAFAMLAWPFHIVLDFPFHSKDYFPTKLFWPISNYYIDGIPWNIPEVWFPNIAGIILLFIYRYQKK</sequence>
<reference evidence="2" key="1">
    <citation type="submission" date="2018-05" db="EMBL/GenBank/DDBJ databases">
        <authorList>
            <person name="Lanie J.A."/>
            <person name="Ng W.-L."/>
            <person name="Kazmierczak K.M."/>
            <person name="Andrzejewski T.M."/>
            <person name="Davidsen T.M."/>
            <person name="Wayne K.J."/>
            <person name="Tettelin H."/>
            <person name="Glass J.I."/>
            <person name="Rusch D."/>
            <person name="Podicherti R."/>
            <person name="Tsui H.-C.T."/>
            <person name="Winkler M.E."/>
        </authorList>
    </citation>
    <scope>NUCLEOTIDE SEQUENCE</scope>
</reference>
<feature type="transmembrane region" description="Helical" evidence="1">
    <location>
        <begin position="21"/>
        <end position="44"/>
    </location>
</feature>
<keyword evidence="1" id="KW-1133">Transmembrane helix</keyword>
<keyword evidence="1" id="KW-0472">Membrane</keyword>
<accession>A0A382H5K1</accession>
<name>A0A382H5K1_9ZZZZ</name>
<feature type="transmembrane region" description="Helical" evidence="1">
    <location>
        <begin position="128"/>
        <end position="149"/>
    </location>
</feature>
<feature type="transmembrane region" description="Helical" evidence="1">
    <location>
        <begin position="89"/>
        <end position="108"/>
    </location>
</feature>